<dbReference type="EMBL" id="JBHUDI010000009">
    <property type="protein sequence ID" value="MFD1564884.1"/>
    <property type="molecule type" value="Genomic_DNA"/>
</dbReference>
<evidence type="ECO:0000313" key="2">
    <source>
        <dbReference type="EMBL" id="MFD1564884.1"/>
    </source>
</evidence>
<reference evidence="2 3" key="1">
    <citation type="journal article" date="2019" name="Int. J. Syst. Evol. Microbiol.">
        <title>The Global Catalogue of Microorganisms (GCM) 10K type strain sequencing project: providing services to taxonomists for standard genome sequencing and annotation.</title>
        <authorList>
            <consortium name="The Broad Institute Genomics Platform"/>
            <consortium name="The Broad Institute Genome Sequencing Center for Infectious Disease"/>
            <person name="Wu L."/>
            <person name="Ma J."/>
        </authorList>
    </citation>
    <scope>NUCLEOTIDE SEQUENCE [LARGE SCALE GENOMIC DNA]</scope>
    <source>
        <strain evidence="2 3">CGMCC 1.12230</strain>
    </source>
</reference>
<feature type="domain" description="DUF7344" evidence="1">
    <location>
        <begin position="24"/>
        <end position="93"/>
    </location>
</feature>
<protein>
    <recommendedName>
        <fullName evidence="1">DUF7344 domain-containing protein</fullName>
    </recommendedName>
</protein>
<sequence length="111" mass="12632">MSAWPLTNGPDTDYSQAEVDEFVRALGNPRFRRLLSILETHEGDRLSLDTVLERLPGSGQPERRRWLIALTHNYLPRLAELGVVDYDRSDSSVRYHGCPLVADPLELLETD</sequence>
<dbReference type="AlphaFoldDB" id="A0ABD6BII2"/>
<keyword evidence="3" id="KW-1185">Reference proteome</keyword>
<gene>
    <name evidence="2" type="ORF">ACFR99_15200</name>
</gene>
<evidence type="ECO:0000259" key="1">
    <source>
        <dbReference type="Pfam" id="PF24035"/>
    </source>
</evidence>
<dbReference type="Pfam" id="PF24035">
    <property type="entry name" value="DUF7344"/>
    <property type="match status" value="1"/>
</dbReference>
<accession>A0ABD6BII2</accession>
<dbReference type="RefSeq" id="WP_390288859.1">
    <property type="nucleotide sequence ID" value="NZ_JBHUDI010000009.1"/>
</dbReference>
<organism evidence="2 3">
    <name type="scientific">Haloarchaeobius amylolyticus</name>
    <dbReference type="NCBI Taxonomy" id="1198296"/>
    <lineage>
        <taxon>Archaea</taxon>
        <taxon>Methanobacteriati</taxon>
        <taxon>Methanobacteriota</taxon>
        <taxon>Stenosarchaea group</taxon>
        <taxon>Halobacteria</taxon>
        <taxon>Halobacteriales</taxon>
        <taxon>Halorubellaceae</taxon>
        <taxon>Haloarchaeobius</taxon>
    </lineage>
</organism>
<proteinExistence type="predicted"/>
<comment type="caution">
    <text evidence="2">The sequence shown here is derived from an EMBL/GenBank/DDBJ whole genome shotgun (WGS) entry which is preliminary data.</text>
</comment>
<dbReference type="InterPro" id="IPR055768">
    <property type="entry name" value="DUF7344"/>
</dbReference>
<name>A0ABD6BII2_9EURY</name>
<evidence type="ECO:0000313" key="3">
    <source>
        <dbReference type="Proteomes" id="UP001597076"/>
    </source>
</evidence>
<dbReference type="Proteomes" id="UP001597076">
    <property type="component" value="Unassembled WGS sequence"/>
</dbReference>